<dbReference type="RefSeq" id="XP_056069407.1">
    <property type="nucleotide sequence ID" value="XM_056217851.1"/>
</dbReference>
<reference evidence="2" key="1">
    <citation type="submission" date="2022-10" db="EMBL/GenBank/DDBJ databases">
        <title>Tapping the CABI collections for fungal endophytes: first genome assemblies for Collariella, Neodidymelliopsis, Ascochyta clinopodiicola, Didymella pomorum, Didymosphaeria variabile, Neocosmospora piperis and Neocucurbitaria cava.</title>
        <authorList>
            <person name="Hill R."/>
        </authorList>
    </citation>
    <scope>NUCLEOTIDE SEQUENCE</scope>
    <source>
        <strain evidence="2">IMI 356815</strain>
    </source>
</reference>
<keyword evidence="1" id="KW-0472">Membrane</keyword>
<keyword evidence="1" id="KW-0812">Transmembrane</keyword>
<protein>
    <submittedName>
        <fullName evidence="2">Uncharacterized protein</fullName>
    </submittedName>
</protein>
<evidence type="ECO:0000313" key="2">
    <source>
        <dbReference type="EMBL" id="KAJ4350477.1"/>
    </source>
</evidence>
<keyword evidence="3" id="KW-1185">Reference proteome</keyword>
<proteinExistence type="predicted"/>
<dbReference type="AlphaFoldDB" id="A0A9W8XIV7"/>
<gene>
    <name evidence="2" type="ORF">N0V89_009098</name>
</gene>
<sequence length="239" mass="26017">MSALYNPEPEPDDDWRHAAMSVTTSSLKSFSPASTLEIFEKGNVWLELAYYKNALAIWDTNPLRMANQVDEIKRPPETILAGTRDIPGNILKVQAQSVPCGNVKTESDDLPKFNVEDPSMLSVWMTPRFDIGRNGKVLIWALLTYGVTATIPTPGTAATGGLRPGIPAQPSKPPAPPRQHPLIDTLIFGSGSVMCVALVVGARYWRGSWGLPAPAMGASSIAFLLWKNDEDIAAEVTWM</sequence>
<feature type="transmembrane region" description="Helical" evidence="1">
    <location>
        <begin position="186"/>
        <end position="205"/>
    </location>
</feature>
<comment type="caution">
    <text evidence="2">The sequence shown here is derived from an EMBL/GenBank/DDBJ whole genome shotgun (WGS) entry which is preliminary data.</text>
</comment>
<evidence type="ECO:0000256" key="1">
    <source>
        <dbReference type="SAM" id="Phobius"/>
    </source>
</evidence>
<name>A0A9W8XIV7_9PLEO</name>
<organism evidence="2 3">
    <name type="scientific">Didymosphaeria variabile</name>
    <dbReference type="NCBI Taxonomy" id="1932322"/>
    <lineage>
        <taxon>Eukaryota</taxon>
        <taxon>Fungi</taxon>
        <taxon>Dikarya</taxon>
        <taxon>Ascomycota</taxon>
        <taxon>Pezizomycotina</taxon>
        <taxon>Dothideomycetes</taxon>
        <taxon>Pleosporomycetidae</taxon>
        <taxon>Pleosporales</taxon>
        <taxon>Massarineae</taxon>
        <taxon>Didymosphaeriaceae</taxon>
        <taxon>Didymosphaeria</taxon>
    </lineage>
</organism>
<dbReference type="EMBL" id="JAPEUX010000006">
    <property type="protein sequence ID" value="KAJ4350477.1"/>
    <property type="molecule type" value="Genomic_DNA"/>
</dbReference>
<dbReference type="Proteomes" id="UP001140513">
    <property type="component" value="Unassembled WGS sequence"/>
</dbReference>
<keyword evidence="1" id="KW-1133">Transmembrane helix</keyword>
<dbReference type="GeneID" id="80912628"/>
<accession>A0A9W8XIV7</accession>
<evidence type="ECO:0000313" key="3">
    <source>
        <dbReference type="Proteomes" id="UP001140513"/>
    </source>
</evidence>